<evidence type="ECO:0000256" key="3">
    <source>
        <dbReference type="ARBA" id="ARBA00009490"/>
    </source>
</evidence>
<dbReference type="InterPro" id="IPR011049">
    <property type="entry name" value="Serralysin-like_metalloprot_C"/>
</dbReference>
<dbReference type="Proteomes" id="UP000468591">
    <property type="component" value="Unassembled WGS sequence"/>
</dbReference>
<dbReference type="Pfam" id="PF00353">
    <property type="entry name" value="HemolysinCabind"/>
    <property type="match status" value="1"/>
</dbReference>
<gene>
    <name evidence="7" type="ORF">GV827_05390</name>
</gene>
<proteinExistence type="inferred from homology"/>
<evidence type="ECO:0000256" key="1">
    <source>
        <dbReference type="ARBA" id="ARBA00001913"/>
    </source>
</evidence>
<organism evidence="7 8">
    <name type="scientific">Sulfitobacter sediminilitoris</name>
    <dbReference type="NCBI Taxonomy" id="2698830"/>
    <lineage>
        <taxon>Bacteria</taxon>
        <taxon>Pseudomonadati</taxon>
        <taxon>Pseudomonadota</taxon>
        <taxon>Alphaproteobacteria</taxon>
        <taxon>Rhodobacterales</taxon>
        <taxon>Roseobacteraceae</taxon>
        <taxon>Sulfitobacter</taxon>
    </lineage>
</organism>
<dbReference type="InterPro" id="IPR001343">
    <property type="entry name" value="Hemolysn_Ca-bd"/>
</dbReference>
<evidence type="ECO:0000256" key="4">
    <source>
        <dbReference type="ARBA" id="ARBA00022525"/>
    </source>
</evidence>
<keyword evidence="5" id="KW-0677">Repeat</keyword>
<evidence type="ECO:0000313" key="8">
    <source>
        <dbReference type="Proteomes" id="UP000468591"/>
    </source>
</evidence>
<dbReference type="InterPro" id="IPR025282">
    <property type="entry name" value="DUF4214"/>
</dbReference>
<dbReference type="RefSeq" id="WP_164352662.1">
    <property type="nucleotide sequence ID" value="NZ_JAABNT010000002.1"/>
</dbReference>
<dbReference type="GO" id="GO:0006508">
    <property type="term" value="P:proteolysis"/>
    <property type="evidence" value="ECO:0007669"/>
    <property type="project" value="InterPro"/>
</dbReference>
<dbReference type="GO" id="GO:0008237">
    <property type="term" value="F:metallopeptidase activity"/>
    <property type="evidence" value="ECO:0007669"/>
    <property type="project" value="InterPro"/>
</dbReference>
<protein>
    <submittedName>
        <fullName evidence="7">DUF4214 domain-containing protein</fullName>
    </submittedName>
</protein>
<comment type="similarity">
    <text evidence="3">Belongs to the peptidase M10B family.</text>
</comment>
<evidence type="ECO:0000313" key="7">
    <source>
        <dbReference type="EMBL" id="NEK21835.1"/>
    </source>
</evidence>
<dbReference type="EMBL" id="JAABNT010000002">
    <property type="protein sequence ID" value="NEK21835.1"/>
    <property type="molecule type" value="Genomic_DNA"/>
</dbReference>
<dbReference type="SMART" id="SM00235">
    <property type="entry name" value="ZnMc"/>
    <property type="match status" value="1"/>
</dbReference>
<sequence length="590" mass="62039">MFPEDSPLLAALASYGSDERLYTSTVTFRFMPAGSEIDDGDPNTPNEVSVGWSEPNMQYVRGTFDYISSVVDLTFAETTSSDATISFYEVAEFSDDTAGYVTFISEGISIAVIGSQFTGPVAFDNDYTTIIHEIGHAIGLSHPHDGPAVLPGVTSQDDKGDLNLNTEFTTRMSYIPGESPSNPGVDIWGEANTFGAIDIAALQLLYGANTQTGLGDTVYGDTRDLVTIWDNGGFDRIDFSSATEDAVIDLRAATLQFEVGGGGYLSYISSRNGTVADGGYAIAYGVEIENAMGGAGADMLMGNALANTFVGGGGNDVIDGGDGRDTGAYSGNQSSYTLTLSAQTTTLADRRGTDGTDTLVNMELLTFGDAAVAPFDLTVFAGTTGLSETQMESFIELYIAYFNRAPDAVGLNFWGTAFASGTTLEQMATLFTDQDETRATYGPELSNADFATAVYGNVLGRVADQAGFDFWVGVLDSGARTRDQFILSVLEGAKAAPFEGAPADFVAQQIADRQYLSTKTDIGAYYAVIRGMSDVTNATAAMNAFDGSAAGINAAVAAIDGYFQAAQDGDTGQFLMPLVGVLDDPFAGMV</sequence>
<dbReference type="InterPro" id="IPR034033">
    <property type="entry name" value="Serralysin-like"/>
</dbReference>
<comment type="subcellular location">
    <subcellularLocation>
        <location evidence="2">Secreted</location>
    </subcellularLocation>
</comment>
<accession>A0A6P0C9I5</accession>
<dbReference type="Pfam" id="PF08548">
    <property type="entry name" value="Peptidase_M10_C"/>
    <property type="match status" value="1"/>
</dbReference>
<dbReference type="InterPro" id="IPR006026">
    <property type="entry name" value="Peptidase_Metallo"/>
</dbReference>
<keyword evidence="4" id="KW-0964">Secreted</keyword>
<comment type="cofactor">
    <cofactor evidence="1">
        <name>Ca(2+)</name>
        <dbReference type="ChEBI" id="CHEBI:29108"/>
    </cofactor>
</comment>
<keyword evidence="8" id="KW-1185">Reference proteome</keyword>
<evidence type="ECO:0000256" key="5">
    <source>
        <dbReference type="ARBA" id="ARBA00022737"/>
    </source>
</evidence>
<feature type="domain" description="Peptidase metallopeptidase" evidence="6">
    <location>
        <begin position="18"/>
        <end position="178"/>
    </location>
</feature>
<dbReference type="CDD" id="cd04277">
    <property type="entry name" value="ZnMc_serralysin_like"/>
    <property type="match status" value="1"/>
</dbReference>
<name>A0A6P0C9I5_9RHOB</name>
<dbReference type="InterPro" id="IPR024079">
    <property type="entry name" value="MetalloPept_cat_dom_sf"/>
</dbReference>
<dbReference type="Gene3D" id="3.40.390.10">
    <property type="entry name" value="Collagenase (Catalytic Domain)"/>
    <property type="match status" value="1"/>
</dbReference>
<dbReference type="SUPFAM" id="SSF55486">
    <property type="entry name" value="Metalloproteases ('zincins'), catalytic domain"/>
    <property type="match status" value="1"/>
</dbReference>
<comment type="caution">
    <text evidence="7">The sequence shown here is derived from an EMBL/GenBank/DDBJ whole genome shotgun (WGS) entry which is preliminary data.</text>
</comment>
<dbReference type="InterPro" id="IPR013858">
    <property type="entry name" value="Peptidase_M10B_C"/>
</dbReference>
<evidence type="ECO:0000259" key="6">
    <source>
        <dbReference type="SMART" id="SM00235"/>
    </source>
</evidence>
<dbReference type="GO" id="GO:0005615">
    <property type="term" value="C:extracellular space"/>
    <property type="evidence" value="ECO:0007669"/>
    <property type="project" value="InterPro"/>
</dbReference>
<dbReference type="Gene3D" id="2.150.10.10">
    <property type="entry name" value="Serralysin-like metalloprotease, C-terminal"/>
    <property type="match status" value="1"/>
</dbReference>
<evidence type="ECO:0000256" key="2">
    <source>
        <dbReference type="ARBA" id="ARBA00004613"/>
    </source>
</evidence>
<dbReference type="GO" id="GO:0008270">
    <property type="term" value="F:zinc ion binding"/>
    <property type="evidence" value="ECO:0007669"/>
    <property type="project" value="InterPro"/>
</dbReference>
<dbReference type="AlphaFoldDB" id="A0A6P0C9I5"/>
<dbReference type="GO" id="GO:0005509">
    <property type="term" value="F:calcium ion binding"/>
    <property type="evidence" value="ECO:0007669"/>
    <property type="project" value="InterPro"/>
</dbReference>
<dbReference type="SUPFAM" id="SSF51120">
    <property type="entry name" value="beta-Roll"/>
    <property type="match status" value="1"/>
</dbReference>
<reference evidence="7 8" key="1">
    <citation type="submission" date="2020-01" db="EMBL/GenBank/DDBJ databases">
        <title>Sulfitobacter sediminilitoris sp. nov., isolated from a tidal flat.</title>
        <authorList>
            <person name="Park S."/>
            <person name="Yoon J.-H."/>
        </authorList>
    </citation>
    <scope>NUCLEOTIDE SEQUENCE [LARGE SCALE GENOMIC DNA]</scope>
    <source>
        <strain evidence="7 8">JBTF-M27</strain>
    </source>
</reference>
<dbReference type="Pfam" id="PF13946">
    <property type="entry name" value="DUF4214"/>
    <property type="match status" value="1"/>
</dbReference>